<evidence type="ECO:0000256" key="3">
    <source>
        <dbReference type="ARBA" id="ARBA00022475"/>
    </source>
</evidence>
<accession>A0A343TJV9</accession>
<evidence type="ECO:0000259" key="8">
    <source>
        <dbReference type="Pfam" id="PF02687"/>
    </source>
</evidence>
<feature type="transmembrane region" description="Helical" evidence="7">
    <location>
        <begin position="336"/>
        <end position="363"/>
    </location>
</feature>
<dbReference type="GeneID" id="37878110"/>
<dbReference type="AlphaFoldDB" id="A0A343TJV9"/>
<dbReference type="InterPro" id="IPR025857">
    <property type="entry name" value="MacB_PCD"/>
</dbReference>
<dbReference type="PANTHER" id="PTHR43738">
    <property type="entry name" value="ABC TRANSPORTER, MEMBRANE PROTEIN"/>
    <property type="match status" value="1"/>
</dbReference>
<keyword evidence="3" id="KW-1003">Cell membrane</keyword>
<comment type="subcellular location">
    <subcellularLocation>
        <location evidence="1">Cell membrane</location>
        <topology evidence="1">Multi-pass membrane protein</topology>
    </subcellularLocation>
</comment>
<keyword evidence="11" id="KW-1185">Reference proteome</keyword>
<evidence type="ECO:0000313" key="11">
    <source>
        <dbReference type="Proteomes" id="UP000263012"/>
    </source>
</evidence>
<keyword evidence="4 7" id="KW-0812">Transmembrane</keyword>
<evidence type="ECO:0000259" key="9">
    <source>
        <dbReference type="Pfam" id="PF12704"/>
    </source>
</evidence>
<keyword evidence="2" id="KW-0813">Transport</keyword>
<keyword evidence="5 7" id="KW-1133">Transmembrane helix</keyword>
<dbReference type="EMBL" id="CP025066">
    <property type="protein sequence ID" value="AUX09381.1"/>
    <property type="molecule type" value="Genomic_DNA"/>
</dbReference>
<evidence type="ECO:0000256" key="6">
    <source>
        <dbReference type="ARBA" id="ARBA00023136"/>
    </source>
</evidence>
<proteinExistence type="predicted"/>
<feature type="transmembrane region" description="Helical" evidence="7">
    <location>
        <begin position="285"/>
        <end position="315"/>
    </location>
</feature>
<feature type="domain" description="MacB-like periplasmic core" evidence="9">
    <location>
        <begin position="32"/>
        <end position="262"/>
    </location>
</feature>
<evidence type="ECO:0000256" key="5">
    <source>
        <dbReference type="ARBA" id="ARBA00022989"/>
    </source>
</evidence>
<gene>
    <name evidence="10" type="ORF">AArcSl_1753</name>
</gene>
<evidence type="ECO:0000256" key="1">
    <source>
        <dbReference type="ARBA" id="ARBA00004651"/>
    </source>
</evidence>
<keyword evidence="6 7" id="KW-0472">Membrane</keyword>
<evidence type="ECO:0000256" key="2">
    <source>
        <dbReference type="ARBA" id="ARBA00022448"/>
    </source>
</evidence>
<dbReference type="Proteomes" id="UP000263012">
    <property type="component" value="Chromosome"/>
</dbReference>
<dbReference type="PANTHER" id="PTHR43738:SF1">
    <property type="entry name" value="HEMIN TRANSPORT SYSTEM PERMEASE PROTEIN HRTB-RELATED"/>
    <property type="match status" value="1"/>
</dbReference>
<feature type="transmembrane region" description="Helical" evidence="7">
    <location>
        <begin position="33"/>
        <end position="56"/>
    </location>
</feature>
<dbReference type="RefSeq" id="WP_245883183.1">
    <property type="nucleotide sequence ID" value="NZ_CP025066.1"/>
</dbReference>
<feature type="domain" description="ABC3 transporter permease C-terminal" evidence="8">
    <location>
        <begin position="292"/>
        <end position="411"/>
    </location>
</feature>
<name>A0A343TJV9_9EURY</name>
<evidence type="ECO:0000313" key="10">
    <source>
        <dbReference type="EMBL" id="AUX09381.1"/>
    </source>
</evidence>
<dbReference type="InterPro" id="IPR051125">
    <property type="entry name" value="ABC-4/HrtB_transporter"/>
</dbReference>
<evidence type="ECO:0000256" key="4">
    <source>
        <dbReference type="ARBA" id="ARBA00022692"/>
    </source>
</evidence>
<dbReference type="Pfam" id="PF02687">
    <property type="entry name" value="FtsX"/>
    <property type="match status" value="1"/>
</dbReference>
<dbReference type="GO" id="GO:0005886">
    <property type="term" value="C:plasma membrane"/>
    <property type="evidence" value="ECO:0007669"/>
    <property type="project" value="UniProtKB-SubCell"/>
</dbReference>
<feature type="transmembrane region" description="Helical" evidence="7">
    <location>
        <begin position="383"/>
        <end position="404"/>
    </location>
</feature>
<reference evidence="11" key="1">
    <citation type="submission" date="2017-11" db="EMBL/GenBank/DDBJ databases">
        <title>Phenotypic and genomic properties of facultatively anaerobic sulfur-reducing natronoarchaea from hypersaline soda lakes.</title>
        <authorList>
            <person name="Sorokin D.Y."/>
            <person name="Kublanov I.V."/>
            <person name="Roman P."/>
            <person name="Sinninghe Damste J.S."/>
            <person name="Golyshin P.N."/>
            <person name="Rojo D."/>
            <person name="Ciordia S."/>
            <person name="Mena M.D.C."/>
            <person name="Ferrer M."/>
            <person name="Messina E."/>
            <person name="Smedile F."/>
            <person name="La Spada G."/>
            <person name="La Cono V."/>
            <person name="Yakimov M.M."/>
        </authorList>
    </citation>
    <scope>NUCLEOTIDE SEQUENCE [LARGE SCALE GENOMIC DNA]</scope>
    <source>
        <strain evidence="11">AArc-Sl</strain>
    </source>
</reference>
<sequence>MRVTEWIRGGVSRTAGTVGFAIRGLRSDRMRTAFAVFGVVLAVLSVTLLVGVGVGVTETGEELFDRSDRDLWVSGGPVDIAPGTVGGFRNPVTDAHTVAAEIDGHEAVRHAGPMAFQVVYVSPDGEEFETLIGTGVPGGGPSIVLEDGEGFTGGDTHYADGSYDGPMTHQVIVDPATAERFDLAVGDTLHVGGTIGDARRNEFEVVGISPTFREFLGTGTATIRLSELQTLTGSAHEDRATLISVRLESGADPEAVRDELQEAYPAYDVRTNREQFLAVLERQAVVLAGGISLAALGVIAGAALSMNLLLSMVYAQRETFAVMRALGMGGRTVVGVALTQAVIVGIAGGAVGLLVTPAAAAGIETIAATVTGFEGLVQVPTEAYLAGGAIAAVFTAIGGVAGAVRVSRIAPLEQLTR</sequence>
<organism evidence="10 11">
    <name type="scientific">Halalkaliarchaeum desulfuricum</name>
    <dbReference type="NCBI Taxonomy" id="2055893"/>
    <lineage>
        <taxon>Archaea</taxon>
        <taxon>Methanobacteriati</taxon>
        <taxon>Methanobacteriota</taxon>
        <taxon>Stenosarchaea group</taxon>
        <taxon>Halobacteria</taxon>
        <taxon>Halobacteriales</taxon>
        <taxon>Haloferacaceae</taxon>
        <taxon>Halalkaliarchaeum</taxon>
    </lineage>
</organism>
<evidence type="ECO:0000256" key="7">
    <source>
        <dbReference type="SAM" id="Phobius"/>
    </source>
</evidence>
<dbReference type="InterPro" id="IPR003838">
    <property type="entry name" value="ABC3_permease_C"/>
</dbReference>
<dbReference type="Pfam" id="PF12704">
    <property type="entry name" value="MacB_PCD"/>
    <property type="match status" value="1"/>
</dbReference>
<protein>
    <submittedName>
        <fullName evidence="10">ABC transport system permease protein</fullName>
    </submittedName>
</protein>
<dbReference type="KEGG" id="hdf:AArcSl_1753"/>